<gene>
    <name evidence="1" type="ORF">GGR47_000317</name>
</gene>
<dbReference type="Proteomes" id="UP000528945">
    <property type="component" value="Unassembled WGS sequence"/>
</dbReference>
<reference evidence="1 2" key="1">
    <citation type="submission" date="2020-08" db="EMBL/GenBank/DDBJ databases">
        <title>Genomic Encyclopedia of Type Strains, Phase IV (KMG-IV): sequencing the most valuable type-strain genomes for metagenomic binning, comparative biology and taxonomic classification.</title>
        <authorList>
            <person name="Goeker M."/>
        </authorList>
    </citation>
    <scope>NUCLEOTIDE SEQUENCE [LARGE SCALE GENOMIC DNA]</scope>
    <source>
        <strain evidence="1 2">DSM 15581</strain>
    </source>
</reference>
<protein>
    <submittedName>
        <fullName evidence="1">Uncharacterized protein</fullName>
    </submittedName>
</protein>
<organism evidence="1 2">
    <name type="scientific">Sphingomonas aquatilis</name>
    <dbReference type="NCBI Taxonomy" id="93063"/>
    <lineage>
        <taxon>Bacteria</taxon>
        <taxon>Pseudomonadati</taxon>
        <taxon>Pseudomonadota</taxon>
        <taxon>Alphaproteobacteria</taxon>
        <taxon>Sphingomonadales</taxon>
        <taxon>Sphingomonadaceae</taxon>
        <taxon>Sphingomonas</taxon>
    </lineage>
</organism>
<dbReference type="EMBL" id="JACIDB010000001">
    <property type="protein sequence ID" value="MBB3874101.1"/>
    <property type="molecule type" value="Genomic_DNA"/>
</dbReference>
<name>A0AAW3TN49_9SPHN</name>
<keyword evidence="2" id="KW-1185">Reference proteome</keyword>
<dbReference type="RefSeq" id="WP_147036100.1">
    <property type="nucleotide sequence ID" value="NZ_JACIDB010000001.1"/>
</dbReference>
<proteinExistence type="predicted"/>
<dbReference type="AlphaFoldDB" id="A0AAW3TN49"/>
<comment type="caution">
    <text evidence="1">The sequence shown here is derived from an EMBL/GenBank/DDBJ whole genome shotgun (WGS) entry which is preliminary data.</text>
</comment>
<evidence type="ECO:0000313" key="2">
    <source>
        <dbReference type="Proteomes" id="UP000528945"/>
    </source>
</evidence>
<sequence length="100" mass="10127">MAAAWRILGSRDAVIGFFNSWSKDLAGRPLDLATDSEDGFAAVEQVLLGAEISPVAMDLLIRSTTAVAASGLVACVPAVGNDGHDSDGGGAASEEASLHD</sequence>
<evidence type="ECO:0000313" key="1">
    <source>
        <dbReference type="EMBL" id="MBB3874101.1"/>
    </source>
</evidence>
<accession>A0AAW3TN49</accession>